<dbReference type="InParanoid" id="B0WN01"/>
<dbReference type="PANTHER" id="PTHR46927:SF3">
    <property type="entry name" value="THAP-TYPE DOMAIN-CONTAINING PROTEIN"/>
    <property type="match status" value="1"/>
</dbReference>
<evidence type="ECO:0000256" key="1">
    <source>
        <dbReference type="ARBA" id="ARBA00022723"/>
    </source>
</evidence>
<dbReference type="InterPro" id="IPR006612">
    <property type="entry name" value="THAP_Znf"/>
</dbReference>
<keyword evidence="1" id="KW-0479">Metal-binding</keyword>
<dbReference type="SUPFAM" id="SSF57716">
    <property type="entry name" value="Glucocorticoid receptor-like (DNA-binding domain)"/>
    <property type="match status" value="1"/>
</dbReference>
<name>B0WN01_CULQU</name>
<dbReference type="InterPro" id="IPR052224">
    <property type="entry name" value="THAP_domain_protein"/>
</dbReference>
<organism>
    <name type="scientific">Culex quinquefasciatus</name>
    <name type="common">Southern house mosquito</name>
    <name type="synonym">Culex pungens</name>
    <dbReference type="NCBI Taxonomy" id="7176"/>
    <lineage>
        <taxon>Eukaryota</taxon>
        <taxon>Metazoa</taxon>
        <taxon>Ecdysozoa</taxon>
        <taxon>Arthropoda</taxon>
        <taxon>Hexapoda</taxon>
        <taxon>Insecta</taxon>
        <taxon>Pterygota</taxon>
        <taxon>Neoptera</taxon>
        <taxon>Endopterygota</taxon>
        <taxon>Diptera</taxon>
        <taxon>Nematocera</taxon>
        <taxon>Culicoidea</taxon>
        <taxon>Culicidae</taxon>
        <taxon>Culicinae</taxon>
        <taxon>Culicini</taxon>
        <taxon>Culex</taxon>
        <taxon>Culex</taxon>
    </lineage>
</organism>
<dbReference type="Pfam" id="PF05485">
    <property type="entry name" value="THAP"/>
    <property type="match status" value="1"/>
</dbReference>
<keyword evidence="3" id="KW-0862">Zinc</keyword>
<dbReference type="KEGG" id="cqu:CpipJ_CPIJ008486"/>
<keyword evidence="2 5" id="KW-0863">Zinc-finger</keyword>
<evidence type="ECO:0000256" key="5">
    <source>
        <dbReference type="PROSITE-ProRule" id="PRU00309"/>
    </source>
</evidence>
<feature type="coiled-coil region" evidence="6">
    <location>
        <begin position="146"/>
        <end position="201"/>
    </location>
</feature>
<keyword evidence="4 5" id="KW-0238">DNA-binding</keyword>
<accession>B0WN01</accession>
<dbReference type="PANTHER" id="PTHR46927">
    <property type="entry name" value="AGAP005574-PA"/>
    <property type="match status" value="1"/>
</dbReference>
<feature type="domain" description="THAP-type" evidence="8">
    <location>
        <begin position="1"/>
        <end position="79"/>
    </location>
</feature>
<sequence>MKCFACFCSYTKRWVAKKGLFRFPRDEELRRKWVVFCESEEPPNGSSRLCSAHFESKHTVWKNKEQVLYKKKDAVPTIRAESIDEESFRMDTEEESIEEDSLRNTEEDTCGQEDDSMEEEWLEDEWVDVSRSECCSNELEISHVSYAEVNSVINDLQEEVKKLQYLNDDYKRKCSKITLQLKKLKKKYELALCHNRRLKKRSGLYNDQLQMFNQDQKDLLSGRVKRVKKWSNETVSQGIHLKYTCGKGYNELLKIGYPLPCTRSLCQYVEGFKLLPGISPQLITLLGHKMSGLPPEERNGGNVIDELSTEDVLRFDPSSKKQLGEITLGSGAGTANHALVIMVVGIATRWKHVIGYHFTGDSVDHGLLKQVIEEGILAVEEVGVIVEFVTCDCSPCNKRMWRDFDIVIDKDKVNSNQGFEHPLDPSRRIEIIPDPVHLFKSMVRGWINNRVVRLSPNIITKYNLIGNEAKIEHLTDLVQWEHSLNISPCHTLTLEDVDFSLNVSNIDKMKVLNSVKYVNPDVADALRYMAEETSRPELRITAGLIEDISRWYSIMNSSDGSRDVLDPRNNPTHYMQCLKDLRQFAEDGILTSRFNQNCIESLFSQCRAKQPRPNPVQFRNSLRAVILANVTAEIRGAAYETDCGTFTPVDFDSFKQKKDSPDAPVVTETYTPISDDVLSNAQKNFLYHMGCTVLNTVRKNCTTC</sequence>
<dbReference type="InterPro" id="IPR048365">
    <property type="entry name" value="TNP-like_RNaseH_N"/>
</dbReference>
<reference evidence="10" key="2">
    <citation type="submission" date="2021-02" db="UniProtKB">
        <authorList>
            <consortium name="EnsemblMetazoa"/>
        </authorList>
    </citation>
    <scope>IDENTIFICATION</scope>
    <source>
        <strain evidence="10">JHB</strain>
    </source>
</reference>
<reference evidence="9" key="1">
    <citation type="submission" date="2007-03" db="EMBL/GenBank/DDBJ databases">
        <title>Annotation of Culex pipiens quinquefasciatus.</title>
        <authorList>
            <consortium name="The Broad Institute Genome Sequencing Platform"/>
            <person name="Atkinson P.W."/>
            <person name="Hemingway J."/>
            <person name="Christensen B.M."/>
            <person name="Higgs S."/>
            <person name="Kodira C."/>
            <person name="Hannick L."/>
            <person name="Megy K."/>
            <person name="O'Leary S."/>
            <person name="Pearson M."/>
            <person name="Haas B.J."/>
            <person name="Mauceli E."/>
            <person name="Wortman J.R."/>
            <person name="Lee N.H."/>
            <person name="Guigo R."/>
            <person name="Stanke M."/>
            <person name="Alvarado L."/>
            <person name="Amedeo P."/>
            <person name="Antoine C.H."/>
            <person name="Arensburger P."/>
            <person name="Bidwell S.L."/>
            <person name="Crawford M."/>
            <person name="Camaro F."/>
            <person name="Devon K."/>
            <person name="Engels R."/>
            <person name="Hammond M."/>
            <person name="Howarth C."/>
            <person name="Koehrsen M."/>
            <person name="Lawson D."/>
            <person name="Montgomery P."/>
            <person name="Nene V."/>
            <person name="Nusbaum C."/>
            <person name="Puiu D."/>
            <person name="Romero-Severson J."/>
            <person name="Severson D.W."/>
            <person name="Shumway M."/>
            <person name="Sisk P."/>
            <person name="Stolte C."/>
            <person name="Zeng Q."/>
            <person name="Eisenstadt E."/>
            <person name="Fraser-Liggett C."/>
            <person name="Strausberg R."/>
            <person name="Galagan J."/>
            <person name="Birren B."/>
            <person name="Collins F.H."/>
        </authorList>
    </citation>
    <scope>NUCLEOTIDE SEQUENCE [LARGE SCALE GENOMIC DNA]</scope>
    <source>
        <strain evidence="9">JHB</strain>
    </source>
</reference>
<dbReference type="EMBL" id="DS232004">
    <property type="protein sequence ID" value="EDS31403.1"/>
    <property type="molecule type" value="Genomic_DNA"/>
</dbReference>
<evidence type="ECO:0000256" key="6">
    <source>
        <dbReference type="SAM" id="Coils"/>
    </source>
</evidence>
<gene>
    <name evidence="10" type="primary">6040733</name>
    <name evidence="9" type="ORF">CpipJ_CPIJ008486</name>
</gene>
<evidence type="ECO:0000256" key="2">
    <source>
        <dbReference type="ARBA" id="ARBA00022771"/>
    </source>
</evidence>
<dbReference type="EnsemblMetazoa" id="CPIJ008486-RA">
    <property type="protein sequence ID" value="CPIJ008486-PA"/>
    <property type="gene ID" value="CPIJ008486"/>
</dbReference>
<protein>
    <recommendedName>
        <fullName evidence="8">THAP-type domain-containing protein</fullName>
    </recommendedName>
</protein>
<dbReference type="AlphaFoldDB" id="B0WN01"/>
<evidence type="ECO:0000256" key="3">
    <source>
        <dbReference type="ARBA" id="ARBA00022833"/>
    </source>
</evidence>
<evidence type="ECO:0000256" key="4">
    <source>
        <dbReference type="ARBA" id="ARBA00023125"/>
    </source>
</evidence>
<dbReference type="Proteomes" id="UP000002320">
    <property type="component" value="Unassembled WGS sequence"/>
</dbReference>
<evidence type="ECO:0000256" key="7">
    <source>
        <dbReference type="SAM" id="MobiDB-lite"/>
    </source>
</evidence>
<evidence type="ECO:0000259" key="8">
    <source>
        <dbReference type="PROSITE" id="PS50950"/>
    </source>
</evidence>
<dbReference type="GO" id="GO:0008270">
    <property type="term" value="F:zinc ion binding"/>
    <property type="evidence" value="ECO:0007669"/>
    <property type="project" value="UniProtKB-KW"/>
</dbReference>
<dbReference type="GO" id="GO:0003677">
    <property type="term" value="F:DNA binding"/>
    <property type="evidence" value="ECO:0007669"/>
    <property type="project" value="UniProtKB-UniRule"/>
</dbReference>
<dbReference type="HOGENOM" id="CLU_009178_0_0_1"/>
<keyword evidence="11" id="KW-1185">Reference proteome</keyword>
<dbReference type="PROSITE" id="PS50950">
    <property type="entry name" value="ZF_THAP"/>
    <property type="match status" value="1"/>
</dbReference>
<dbReference type="Pfam" id="PF21787">
    <property type="entry name" value="TNP-like_RNaseH_N"/>
    <property type="match status" value="1"/>
</dbReference>
<evidence type="ECO:0000313" key="9">
    <source>
        <dbReference type="EMBL" id="EDS31403.1"/>
    </source>
</evidence>
<dbReference type="eggNOG" id="ENOG502RFUU">
    <property type="taxonomic scope" value="Eukaryota"/>
</dbReference>
<keyword evidence="6" id="KW-0175">Coiled coil</keyword>
<feature type="region of interest" description="Disordered" evidence="7">
    <location>
        <begin position="89"/>
        <end position="114"/>
    </location>
</feature>
<dbReference type="SMART" id="SM00980">
    <property type="entry name" value="THAP"/>
    <property type="match status" value="1"/>
</dbReference>
<proteinExistence type="predicted"/>
<evidence type="ECO:0000313" key="11">
    <source>
        <dbReference type="Proteomes" id="UP000002320"/>
    </source>
</evidence>
<dbReference type="OMA" id="ECTENEH"/>
<evidence type="ECO:0000313" key="10">
    <source>
        <dbReference type="EnsemblMetazoa" id="CPIJ008486-PA"/>
    </source>
</evidence>
<dbReference type="VEuPathDB" id="VectorBase:CPIJ008486"/>
<dbReference type="SMART" id="SM00692">
    <property type="entry name" value="DM3"/>
    <property type="match status" value="1"/>
</dbReference>